<evidence type="ECO:0000256" key="6">
    <source>
        <dbReference type="RuleBase" id="RU361262"/>
    </source>
</evidence>
<reference evidence="9" key="4">
    <citation type="submission" date="2019-03" db="UniProtKB">
        <authorList>
            <consortium name="EnsemblPlants"/>
        </authorList>
    </citation>
    <scope>IDENTIFICATION</scope>
</reference>
<dbReference type="Proteomes" id="UP000015105">
    <property type="component" value="Chromosome 1D"/>
</dbReference>
<proteinExistence type="inferred from homology"/>
<dbReference type="Gramene" id="AET1Gv20146200.5">
    <property type="protein sequence ID" value="AET1Gv20146200.5"/>
    <property type="gene ID" value="AET1Gv20146200"/>
</dbReference>
<evidence type="ECO:0000256" key="7">
    <source>
        <dbReference type="SAM" id="MobiDB-lite"/>
    </source>
</evidence>
<evidence type="ECO:0000259" key="8">
    <source>
        <dbReference type="PROSITE" id="PS51635"/>
    </source>
</evidence>
<dbReference type="EC" id="3.1.1.-" evidence="6"/>
<dbReference type="GO" id="GO:0047372">
    <property type="term" value="F:monoacylglycerol lipase activity"/>
    <property type="evidence" value="ECO:0007669"/>
    <property type="project" value="TreeGrafter"/>
</dbReference>
<protein>
    <recommendedName>
        <fullName evidence="6">Patatin</fullName>
        <ecNumber evidence="6">3.1.1.-</ecNumber>
    </recommendedName>
</protein>
<keyword evidence="2" id="KW-0611">Plant defense</keyword>
<feature type="short sequence motif" description="DGA/G" evidence="5">
    <location>
        <begin position="145"/>
        <end position="147"/>
    </location>
</feature>
<comment type="caution">
    <text evidence="5">Lacks conserved residue(s) required for the propagation of feature annotation.</text>
</comment>
<dbReference type="PANTHER" id="PTHR32176:SF27">
    <property type="entry name" value="PATATIN"/>
    <property type="match status" value="1"/>
</dbReference>
<evidence type="ECO:0000313" key="9">
    <source>
        <dbReference type="EnsemblPlants" id="AET1Gv20146200.5"/>
    </source>
</evidence>
<comment type="function">
    <text evidence="4">Possesses non-specific lipolytic acyl hydrolase (LAH) activity. Hydrolyzes phospholipids as well as galactolipids. May play a role in disease resistance.</text>
</comment>
<dbReference type="SUPFAM" id="SSF52151">
    <property type="entry name" value="FabD/lysophospholipase-like"/>
    <property type="match status" value="1"/>
</dbReference>
<reference evidence="10" key="1">
    <citation type="journal article" date="2014" name="Science">
        <title>Ancient hybridizations among the ancestral genomes of bread wheat.</title>
        <authorList>
            <consortium name="International Wheat Genome Sequencing Consortium,"/>
            <person name="Marcussen T."/>
            <person name="Sandve S.R."/>
            <person name="Heier L."/>
            <person name="Spannagl M."/>
            <person name="Pfeifer M."/>
            <person name="Jakobsen K.S."/>
            <person name="Wulff B.B."/>
            <person name="Steuernagel B."/>
            <person name="Mayer K.F."/>
            <person name="Olsen O.A."/>
        </authorList>
    </citation>
    <scope>NUCLEOTIDE SEQUENCE [LARGE SCALE GENOMIC DNA]</scope>
    <source>
        <strain evidence="10">cv. AL8/78</strain>
    </source>
</reference>
<feature type="domain" description="PNPLA" evidence="8">
    <location>
        <begin position="1"/>
        <end position="158"/>
    </location>
</feature>
<evidence type="ECO:0000313" key="10">
    <source>
        <dbReference type="Proteomes" id="UP000015105"/>
    </source>
</evidence>
<dbReference type="GO" id="GO:0006952">
    <property type="term" value="P:defense response"/>
    <property type="evidence" value="ECO:0007669"/>
    <property type="project" value="UniProtKB-KW"/>
</dbReference>
<dbReference type="PROSITE" id="PS51635">
    <property type="entry name" value="PNPLA"/>
    <property type="match status" value="1"/>
</dbReference>
<reference evidence="9" key="5">
    <citation type="journal article" date="2021" name="G3 (Bethesda)">
        <title>Aegilops tauschii genome assembly Aet v5.0 features greater sequence contiguity and improved annotation.</title>
        <authorList>
            <person name="Wang L."/>
            <person name="Zhu T."/>
            <person name="Rodriguez J.C."/>
            <person name="Deal K.R."/>
            <person name="Dubcovsky J."/>
            <person name="McGuire P.E."/>
            <person name="Lux T."/>
            <person name="Spannagl M."/>
            <person name="Mayer K.F.X."/>
            <person name="Baldrich P."/>
            <person name="Meyers B.C."/>
            <person name="Huo N."/>
            <person name="Gu Y.Q."/>
            <person name="Zhou H."/>
            <person name="Devos K.M."/>
            <person name="Bennetzen J.L."/>
            <person name="Unver T."/>
            <person name="Budak H."/>
            <person name="Gulick P.J."/>
            <person name="Galiba G."/>
            <person name="Kalapos B."/>
            <person name="Nelson D.R."/>
            <person name="Li P."/>
            <person name="You F.M."/>
            <person name="Luo M.C."/>
            <person name="Dvorak J."/>
        </authorList>
    </citation>
    <scope>NUCLEOTIDE SEQUENCE [LARGE SCALE GENOMIC DNA]</scope>
    <source>
        <strain evidence="9">cv. AL8/78</strain>
    </source>
</reference>
<evidence type="ECO:0000256" key="4">
    <source>
        <dbReference type="ARBA" id="ARBA00025642"/>
    </source>
</evidence>
<keyword evidence="10" id="KW-1185">Reference proteome</keyword>
<keyword evidence="3 6" id="KW-0443">Lipid metabolism</keyword>
<reference evidence="10" key="2">
    <citation type="journal article" date="2017" name="Nat. Plants">
        <title>The Aegilops tauschii genome reveals multiple impacts of transposons.</title>
        <authorList>
            <person name="Zhao G."/>
            <person name="Zou C."/>
            <person name="Li K."/>
            <person name="Wang K."/>
            <person name="Li T."/>
            <person name="Gao L."/>
            <person name="Zhang X."/>
            <person name="Wang H."/>
            <person name="Yang Z."/>
            <person name="Liu X."/>
            <person name="Jiang W."/>
            <person name="Mao L."/>
            <person name="Kong X."/>
            <person name="Jiao Y."/>
            <person name="Jia J."/>
        </authorList>
    </citation>
    <scope>NUCLEOTIDE SEQUENCE [LARGE SCALE GENOMIC DNA]</scope>
    <source>
        <strain evidence="10">cv. AL8/78</strain>
    </source>
</reference>
<keyword evidence="6" id="KW-0378">Hydrolase</keyword>
<keyword evidence="6" id="KW-0442">Lipid degradation</keyword>
<dbReference type="InterPro" id="IPR016035">
    <property type="entry name" value="Acyl_Trfase/lysoPLipase"/>
</dbReference>
<comment type="function">
    <text evidence="6">Lipolytic acyl hydrolase (LAH).</text>
</comment>
<feature type="compositionally biased region" description="Low complexity" evidence="7">
    <location>
        <begin position="179"/>
        <end position="210"/>
    </location>
</feature>
<dbReference type="AlphaFoldDB" id="A0A452XSV9"/>
<name>A0A452XSV9_AEGTS</name>
<dbReference type="Gene3D" id="3.40.1090.10">
    <property type="entry name" value="Cytosolic phospholipase A2 catalytic domain"/>
    <property type="match status" value="1"/>
</dbReference>
<evidence type="ECO:0000256" key="2">
    <source>
        <dbReference type="ARBA" id="ARBA00022821"/>
    </source>
</evidence>
<dbReference type="EnsemblPlants" id="AET1Gv20146200.5">
    <property type="protein sequence ID" value="AET1Gv20146200.5"/>
    <property type="gene ID" value="AET1Gv20146200"/>
</dbReference>
<accession>A0A452XSV9</accession>
<dbReference type="Pfam" id="PF01734">
    <property type="entry name" value="Patatin"/>
    <property type="match status" value="1"/>
</dbReference>
<reference evidence="9" key="3">
    <citation type="journal article" date="2017" name="Nature">
        <title>Genome sequence of the progenitor of the wheat D genome Aegilops tauschii.</title>
        <authorList>
            <person name="Luo M.C."/>
            <person name="Gu Y.Q."/>
            <person name="Puiu D."/>
            <person name="Wang H."/>
            <person name="Twardziok S.O."/>
            <person name="Deal K.R."/>
            <person name="Huo N."/>
            <person name="Zhu T."/>
            <person name="Wang L."/>
            <person name="Wang Y."/>
            <person name="McGuire P.E."/>
            <person name="Liu S."/>
            <person name="Long H."/>
            <person name="Ramasamy R.K."/>
            <person name="Rodriguez J.C."/>
            <person name="Van S.L."/>
            <person name="Yuan L."/>
            <person name="Wang Z."/>
            <person name="Xia Z."/>
            <person name="Xiao L."/>
            <person name="Anderson O.D."/>
            <person name="Ouyang S."/>
            <person name="Liang Y."/>
            <person name="Zimin A.V."/>
            <person name="Pertea G."/>
            <person name="Qi P."/>
            <person name="Bennetzen J.L."/>
            <person name="Dai X."/>
            <person name="Dawson M.W."/>
            <person name="Muller H.G."/>
            <person name="Kugler K."/>
            <person name="Rivarola-Duarte L."/>
            <person name="Spannagl M."/>
            <person name="Mayer K.F.X."/>
            <person name="Lu F.H."/>
            <person name="Bevan M.W."/>
            <person name="Leroy P."/>
            <person name="Li P."/>
            <person name="You F.M."/>
            <person name="Sun Q."/>
            <person name="Liu Z."/>
            <person name="Lyons E."/>
            <person name="Wicker T."/>
            <person name="Salzberg S.L."/>
            <person name="Devos K.M."/>
            <person name="Dvorak J."/>
        </authorList>
    </citation>
    <scope>NUCLEOTIDE SEQUENCE [LARGE SCALE GENOMIC DNA]</scope>
    <source>
        <strain evidence="9">cv. AL8/78</strain>
    </source>
</reference>
<dbReference type="PANTHER" id="PTHR32176">
    <property type="entry name" value="XYLOSE ISOMERASE"/>
    <property type="match status" value="1"/>
</dbReference>
<dbReference type="GO" id="GO:0004620">
    <property type="term" value="F:phospholipase activity"/>
    <property type="evidence" value="ECO:0007669"/>
    <property type="project" value="TreeGrafter"/>
</dbReference>
<evidence type="ECO:0000256" key="1">
    <source>
        <dbReference type="ARBA" id="ARBA00010240"/>
    </source>
</evidence>
<comment type="domain">
    <text evidence="6">The nitrogen atoms of the two glycine residues in the GGXR motif define the oxyanion hole, and stabilize the oxyanion that forms during the nucleophilic attack by the catalytic serine during substrate cleavage.</text>
</comment>
<organism evidence="9 10">
    <name type="scientific">Aegilops tauschii subsp. strangulata</name>
    <name type="common">Goatgrass</name>
    <dbReference type="NCBI Taxonomy" id="200361"/>
    <lineage>
        <taxon>Eukaryota</taxon>
        <taxon>Viridiplantae</taxon>
        <taxon>Streptophyta</taxon>
        <taxon>Embryophyta</taxon>
        <taxon>Tracheophyta</taxon>
        <taxon>Spermatophyta</taxon>
        <taxon>Magnoliopsida</taxon>
        <taxon>Liliopsida</taxon>
        <taxon>Poales</taxon>
        <taxon>Poaceae</taxon>
        <taxon>BOP clade</taxon>
        <taxon>Pooideae</taxon>
        <taxon>Triticodae</taxon>
        <taxon>Triticeae</taxon>
        <taxon>Triticinae</taxon>
        <taxon>Aegilops</taxon>
    </lineage>
</organism>
<evidence type="ECO:0000256" key="3">
    <source>
        <dbReference type="ARBA" id="ARBA00023098"/>
    </source>
</evidence>
<comment type="similarity">
    <text evidence="1 6">Belongs to the patatin family.</text>
</comment>
<sequence>MLAAPGENKRPLFEAKEINNFYLENGPKIFPQKSWGFLTPMANMFGAVMGPKYDGKFLHDKIKNLTNDVTVADTVTNIIVPTFDVKYLQPIIFNTYEAKVDPLKNAHLSDICISTSAAPTYFPAHYFTTRDPAGKLPDREYHLIDGGVAANNPTMAAMSMITKESPSARGPPRWRRSTPRPTAPSGASFDGSMTAASPRSSTSSPMRAPTWSTSTPPCCFRPSALRRTTYASRTTRSRGTHPRSISPPKRTWRRLSGSVRICSRRMCPG</sequence>
<dbReference type="InterPro" id="IPR002641">
    <property type="entry name" value="PNPLA_dom"/>
</dbReference>
<feature type="region of interest" description="Disordered" evidence="7">
    <location>
        <begin position="163"/>
        <end position="253"/>
    </location>
</feature>
<dbReference type="GO" id="GO:0016042">
    <property type="term" value="P:lipid catabolic process"/>
    <property type="evidence" value="ECO:0007669"/>
    <property type="project" value="UniProtKB-KW"/>
</dbReference>
<evidence type="ECO:0000256" key="5">
    <source>
        <dbReference type="PROSITE-ProRule" id="PRU01161"/>
    </source>
</evidence>